<feature type="region of interest" description="Disordered" evidence="1">
    <location>
        <begin position="106"/>
        <end position="142"/>
    </location>
</feature>
<accession>A0A1P8JTP4</accession>
<dbReference type="AlphaFoldDB" id="A0A1P8JTP4"/>
<proteinExistence type="predicted"/>
<keyword evidence="3" id="KW-1185">Reference proteome</keyword>
<protein>
    <submittedName>
        <fullName evidence="2">Uncharacterized protein</fullName>
    </submittedName>
</protein>
<name>A0A1P8JTP4_9BURK</name>
<evidence type="ECO:0000313" key="3">
    <source>
        <dbReference type="Proteomes" id="UP000186609"/>
    </source>
</evidence>
<dbReference type="EMBL" id="CP019236">
    <property type="protein sequence ID" value="APW37134.1"/>
    <property type="molecule type" value="Genomic_DNA"/>
</dbReference>
<feature type="region of interest" description="Disordered" evidence="1">
    <location>
        <begin position="37"/>
        <end position="62"/>
    </location>
</feature>
<evidence type="ECO:0000256" key="1">
    <source>
        <dbReference type="SAM" id="MobiDB-lite"/>
    </source>
</evidence>
<dbReference type="Proteomes" id="UP000186609">
    <property type="component" value="Chromosome"/>
</dbReference>
<dbReference type="KEGG" id="rhy:RD110_07940"/>
<sequence>MTVDKQRAEQGAPEPCWIRESCRLKLTGLAHPTTETRLNKRRTNVQNNPLPKDHRDAVAEARTRRDRIGELIRINRDSSDRSVESKEAREAQLLAELEEADAIVATAQHDSYNEQNPVKDRPEPKPNVPDYVGLTASGKVKA</sequence>
<feature type="compositionally biased region" description="Basic and acidic residues" evidence="1">
    <location>
        <begin position="51"/>
        <end position="62"/>
    </location>
</feature>
<evidence type="ECO:0000313" key="2">
    <source>
        <dbReference type="EMBL" id="APW37134.1"/>
    </source>
</evidence>
<reference evidence="2 3" key="1">
    <citation type="submission" date="2017-01" db="EMBL/GenBank/DDBJ databases">
        <authorList>
            <person name="Mah S.A."/>
            <person name="Swanson W.J."/>
            <person name="Moy G.W."/>
            <person name="Vacquier V.D."/>
        </authorList>
    </citation>
    <scope>NUCLEOTIDE SEQUENCE [LARGE SCALE GENOMIC DNA]</scope>
    <source>
        <strain evidence="2 3">DCY110</strain>
    </source>
</reference>
<gene>
    <name evidence="2" type="ORF">RD110_07940</name>
</gene>
<organism evidence="2 3">
    <name type="scientific">Rhodoferax koreensis</name>
    <dbReference type="NCBI Taxonomy" id="1842727"/>
    <lineage>
        <taxon>Bacteria</taxon>
        <taxon>Pseudomonadati</taxon>
        <taxon>Pseudomonadota</taxon>
        <taxon>Betaproteobacteria</taxon>
        <taxon>Burkholderiales</taxon>
        <taxon>Comamonadaceae</taxon>
        <taxon>Rhodoferax</taxon>
    </lineage>
</organism>